<dbReference type="Proteomes" id="UP000315995">
    <property type="component" value="Chromosome"/>
</dbReference>
<evidence type="ECO:0000259" key="2">
    <source>
        <dbReference type="PROSITE" id="PS50042"/>
    </source>
</evidence>
<reference evidence="4 5" key="1">
    <citation type="submission" date="2019-06" db="EMBL/GenBank/DDBJ databases">
        <title>Persicimonas caeni gen. nov., sp. nov., a predatory bacterium isolated from solar saltern.</title>
        <authorList>
            <person name="Wang S."/>
        </authorList>
    </citation>
    <scope>NUCLEOTIDE SEQUENCE [LARGE SCALE GENOMIC DNA]</scope>
    <source>
        <strain evidence="4 5">YN101</strain>
    </source>
</reference>
<keyword evidence="5" id="KW-1185">Reference proteome</keyword>
<dbReference type="Pfam" id="PF13672">
    <property type="entry name" value="PP2C_2"/>
    <property type="match status" value="1"/>
</dbReference>
<dbReference type="InterPro" id="IPR018490">
    <property type="entry name" value="cNMP-bd_dom_sf"/>
</dbReference>
<evidence type="ECO:0000259" key="3">
    <source>
        <dbReference type="PROSITE" id="PS51746"/>
    </source>
</evidence>
<dbReference type="EMBL" id="CP041186">
    <property type="protein sequence ID" value="QDG54330.1"/>
    <property type="molecule type" value="Genomic_DNA"/>
</dbReference>
<sequence>MEVQFWATTDTGRVRDHNEDNFLVDSDLNLFVVCDGMGGHAGGEVASAISVRTIHEVVSSRREVIENLEREPSNPSHRDTLLGLLERAITEASNRVYAAAQHDSTRKGMGTTCSALIVCGGRGFVGHVGDSRIYRVRSGRVEQLTDDHSLLNEMIRQGRAKAGDSIPNQNAVTRAVGVRDSVEVDVDEIEILDGDRFLLCSDGLSGYLESDGQILDLLDGEDLEVIAEACIDHALDSGGKDNITAILVDASSTGAAKQTRLDSRVVEMIASSPIFEHVTPSELASLAEVAERHGFEAGATIIDKGMSAESLCLIVKGSVGVLGPEANVTVLETGSFFGAMSLVGGAPPDEACEALEPTNLLVFRRQPLFALLRERPELSSKVLYGLASTFARQLRRVPADLRNEPRRWDEVSIQGEDETPAPGSLVVKPRRSKAAAEGEGDASSSSPASKDHVSEEDETQVHVKLSDVDMDEVDLEDLRSTIKLDLDDESIEEL</sequence>
<feature type="domain" description="PPM-type phosphatase" evidence="3">
    <location>
        <begin position="4"/>
        <end position="250"/>
    </location>
</feature>
<dbReference type="InterPro" id="IPR014710">
    <property type="entry name" value="RmlC-like_jellyroll"/>
</dbReference>
<feature type="domain" description="Cyclic nucleotide-binding" evidence="2">
    <location>
        <begin position="274"/>
        <end position="389"/>
    </location>
</feature>
<dbReference type="PROSITE" id="PS50042">
    <property type="entry name" value="CNMP_BINDING_3"/>
    <property type="match status" value="1"/>
</dbReference>
<evidence type="ECO:0000256" key="1">
    <source>
        <dbReference type="SAM" id="MobiDB-lite"/>
    </source>
</evidence>
<dbReference type="PANTHER" id="PTHR13832:SF827">
    <property type="entry name" value="PROTEIN PHOSPHATASE 1L"/>
    <property type="match status" value="1"/>
</dbReference>
<dbReference type="SMART" id="SM00100">
    <property type="entry name" value="cNMP"/>
    <property type="match status" value="1"/>
</dbReference>
<dbReference type="AlphaFoldDB" id="A0A4Y6Q1L9"/>
<evidence type="ECO:0000313" key="4">
    <source>
        <dbReference type="EMBL" id="QDG54330.1"/>
    </source>
</evidence>
<dbReference type="SUPFAM" id="SSF51206">
    <property type="entry name" value="cAMP-binding domain-like"/>
    <property type="match status" value="1"/>
</dbReference>
<accession>A0A5B8YDA5</accession>
<dbReference type="GO" id="GO:0004722">
    <property type="term" value="F:protein serine/threonine phosphatase activity"/>
    <property type="evidence" value="ECO:0007669"/>
    <property type="project" value="InterPro"/>
</dbReference>
<dbReference type="Gene3D" id="2.60.120.10">
    <property type="entry name" value="Jelly Rolls"/>
    <property type="match status" value="1"/>
</dbReference>
<feature type="compositionally biased region" description="Basic and acidic residues" evidence="1">
    <location>
        <begin position="449"/>
        <end position="467"/>
    </location>
</feature>
<dbReference type="Gene3D" id="3.60.40.10">
    <property type="entry name" value="PPM-type phosphatase domain"/>
    <property type="match status" value="1"/>
</dbReference>
<dbReference type="SUPFAM" id="SSF81606">
    <property type="entry name" value="PP2C-like"/>
    <property type="match status" value="1"/>
</dbReference>
<gene>
    <name evidence="4" type="ORF">FIV42_27365</name>
</gene>
<name>A0A4Y6Q1L9_PERCE</name>
<evidence type="ECO:0000313" key="5">
    <source>
        <dbReference type="Proteomes" id="UP000315995"/>
    </source>
</evidence>
<dbReference type="SMART" id="SM00331">
    <property type="entry name" value="PP2C_SIG"/>
    <property type="match status" value="1"/>
</dbReference>
<dbReference type="Pfam" id="PF00027">
    <property type="entry name" value="cNMP_binding"/>
    <property type="match status" value="1"/>
</dbReference>
<feature type="region of interest" description="Disordered" evidence="1">
    <location>
        <begin position="408"/>
        <end position="470"/>
    </location>
</feature>
<dbReference type="InterPro" id="IPR001932">
    <property type="entry name" value="PPM-type_phosphatase-like_dom"/>
</dbReference>
<dbReference type="SMART" id="SM00332">
    <property type="entry name" value="PP2Cc"/>
    <property type="match status" value="1"/>
</dbReference>
<dbReference type="CDD" id="cd00143">
    <property type="entry name" value="PP2Cc"/>
    <property type="match status" value="1"/>
</dbReference>
<protein>
    <submittedName>
        <fullName evidence="4">Cyclic nucleotide-binding domain-containing protein</fullName>
    </submittedName>
</protein>
<dbReference type="OrthoDB" id="5496340at2"/>
<accession>A0A4Y6Q1L9</accession>
<dbReference type="InterPro" id="IPR036457">
    <property type="entry name" value="PPM-type-like_dom_sf"/>
</dbReference>
<dbReference type="CDD" id="cd00038">
    <property type="entry name" value="CAP_ED"/>
    <property type="match status" value="1"/>
</dbReference>
<dbReference type="PANTHER" id="PTHR13832">
    <property type="entry name" value="PROTEIN PHOSPHATASE 2C"/>
    <property type="match status" value="1"/>
</dbReference>
<organism evidence="4 5">
    <name type="scientific">Persicimonas caeni</name>
    <dbReference type="NCBI Taxonomy" id="2292766"/>
    <lineage>
        <taxon>Bacteria</taxon>
        <taxon>Deltaproteobacteria</taxon>
        <taxon>Bradymonadales</taxon>
        <taxon>Bradymonadaceae</taxon>
        <taxon>Persicimonas</taxon>
    </lineage>
</organism>
<feature type="compositionally biased region" description="Low complexity" evidence="1">
    <location>
        <begin position="435"/>
        <end position="448"/>
    </location>
</feature>
<dbReference type="InterPro" id="IPR015655">
    <property type="entry name" value="PP2C"/>
</dbReference>
<dbReference type="PROSITE" id="PS51746">
    <property type="entry name" value="PPM_2"/>
    <property type="match status" value="1"/>
</dbReference>
<proteinExistence type="predicted"/>
<dbReference type="RefSeq" id="WP_141200774.1">
    <property type="nucleotide sequence ID" value="NZ_CP041186.1"/>
</dbReference>
<dbReference type="InterPro" id="IPR000595">
    <property type="entry name" value="cNMP-bd_dom"/>
</dbReference>